<dbReference type="InterPro" id="IPR013785">
    <property type="entry name" value="Aldolase_TIM"/>
</dbReference>
<evidence type="ECO:0000256" key="2">
    <source>
        <dbReference type="ARBA" id="ARBA00009667"/>
    </source>
</evidence>
<organism evidence="12 13">
    <name type="scientific">Candidatus Falkowbacteria bacterium CG10_big_fil_rev_8_21_14_0_10_43_10</name>
    <dbReference type="NCBI Taxonomy" id="1974567"/>
    <lineage>
        <taxon>Bacteria</taxon>
        <taxon>Candidatus Falkowiibacteriota</taxon>
    </lineage>
</organism>
<dbReference type="AlphaFoldDB" id="A0A2H0V236"/>
<name>A0A2H0V236_9BACT</name>
<evidence type="ECO:0000256" key="5">
    <source>
        <dbReference type="ARBA" id="ARBA00022605"/>
    </source>
</evidence>
<comment type="caution">
    <text evidence="12">The sequence shown here is derived from an EMBL/GenBank/DDBJ whole genome shotgun (WGS) entry which is preliminary data.</text>
</comment>
<evidence type="ECO:0000256" key="11">
    <source>
        <dbReference type="RuleBase" id="RU003657"/>
    </source>
</evidence>
<comment type="subunit">
    <text evidence="3">Heterodimer of HisH and HisF.</text>
</comment>
<evidence type="ECO:0000256" key="1">
    <source>
        <dbReference type="ARBA" id="ARBA00005091"/>
    </source>
</evidence>
<comment type="similarity">
    <text evidence="2 11">Belongs to the HisA/HisF family.</text>
</comment>
<dbReference type="InterPro" id="IPR006062">
    <property type="entry name" value="His_biosynth"/>
</dbReference>
<dbReference type="GO" id="GO:0000105">
    <property type="term" value="P:L-histidine biosynthetic process"/>
    <property type="evidence" value="ECO:0007669"/>
    <property type="project" value="UniProtKB-UniPathway"/>
</dbReference>
<dbReference type="GO" id="GO:0016829">
    <property type="term" value="F:lyase activity"/>
    <property type="evidence" value="ECO:0007669"/>
    <property type="project" value="UniProtKB-KW"/>
</dbReference>
<reference evidence="13" key="1">
    <citation type="submission" date="2017-09" db="EMBL/GenBank/DDBJ databases">
        <title>Depth-based differentiation of microbial function through sediment-hosted aquifers and enrichment of novel symbionts in the deep terrestrial subsurface.</title>
        <authorList>
            <person name="Probst A.J."/>
            <person name="Ladd B."/>
            <person name="Jarett J.K."/>
            <person name="Geller-Mcgrath D.E."/>
            <person name="Sieber C.M.K."/>
            <person name="Emerson J.B."/>
            <person name="Anantharaman K."/>
            <person name="Thomas B.C."/>
            <person name="Malmstrom R."/>
            <person name="Stieglmeier M."/>
            <person name="Klingl A."/>
            <person name="Woyke T."/>
            <person name="Ryan C.M."/>
            <person name="Banfield J.F."/>
        </authorList>
    </citation>
    <scope>NUCLEOTIDE SEQUENCE [LARGE SCALE GENOMIC DNA]</scope>
</reference>
<evidence type="ECO:0000256" key="4">
    <source>
        <dbReference type="ARBA" id="ARBA00012809"/>
    </source>
</evidence>
<dbReference type="InterPro" id="IPR050064">
    <property type="entry name" value="IGPS_HisA/HisF"/>
</dbReference>
<keyword evidence="6 11" id="KW-0368">Histidine biosynthesis</keyword>
<evidence type="ECO:0000313" key="12">
    <source>
        <dbReference type="EMBL" id="PIR93153.1"/>
    </source>
</evidence>
<dbReference type="InterPro" id="IPR011060">
    <property type="entry name" value="RibuloseP-bd_barrel"/>
</dbReference>
<evidence type="ECO:0000256" key="7">
    <source>
        <dbReference type="ARBA" id="ARBA00023239"/>
    </source>
</evidence>
<evidence type="ECO:0000313" key="13">
    <source>
        <dbReference type="Proteomes" id="UP000228626"/>
    </source>
</evidence>
<dbReference type="UniPathway" id="UPA00031">
    <property type="reaction ID" value="UER00010"/>
</dbReference>
<dbReference type="InterPro" id="IPR004651">
    <property type="entry name" value="HisF"/>
</dbReference>
<dbReference type="PANTHER" id="PTHR21235:SF2">
    <property type="entry name" value="IMIDAZOLE GLYCEROL PHOSPHATE SYNTHASE HISHF"/>
    <property type="match status" value="1"/>
</dbReference>
<dbReference type="Pfam" id="PF00977">
    <property type="entry name" value="His_biosynth"/>
    <property type="match status" value="1"/>
</dbReference>
<evidence type="ECO:0000256" key="9">
    <source>
        <dbReference type="ARBA" id="ARBA00030264"/>
    </source>
</evidence>
<dbReference type="SUPFAM" id="SSF51366">
    <property type="entry name" value="Ribulose-phoshate binding barrel"/>
    <property type="match status" value="1"/>
</dbReference>
<dbReference type="CDD" id="cd04731">
    <property type="entry name" value="HisF"/>
    <property type="match status" value="1"/>
</dbReference>
<evidence type="ECO:0000256" key="8">
    <source>
        <dbReference type="ARBA" id="ARBA00025475"/>
    </source>
</evidence>
<evidence type="ECO:0000256" key="3">
    <source>
        <dbReference type="ARBA" id="ARBA00011152"/>
    </source>
</evidence>
<sequence length="253" mass="27850">MKNIRIIPQLNIKGPNVVKPVNTEGLKVVGNPRDLAMRYYQEGADEIIYLDVVASLYQRNLDFDQLKKVCAGIFIPFTVGGGIRSLDDINNALRAGADKIAINTYAVNNPNFISRAIKIFGSQCIVLFVEAKRTGNKKWEAYTDGGREKTGVDAIEWIKKAIKLGVGEILITSVDHDGRRQGYEIDLMKEIASFSPVPVIAHGGAGTPEMIKEVILEGRADAVSASSILHYGEYSLKEIKRHLAGNNINVRLI</sequence>
<comment type="pathway">
    <text evidence="1">Amino-acid biosynthesis; L-histidine biosynthesis; L-histidine from 5-phospho-alpha-D-ribose 1-diphosphate: step 5/9.</text>
</comment>
<evidence type="ECO:0000256" key="6">
    <source>
        <dbReference type="ARBA" id="ARBA00023102"/>
    </source>
</evidence>
<dbReference type="GO" id="GO:0000107">
    <property type="term" value="F:imidazoleglycerol-phosphate synthase activity"/>
    <property type="evidence" value="ECO:0007669"/>
    <property type="project" value="InterPro"/>
</dbReference>
<dbReference type="Proteomes" id="UP000228626">
    <property type="component" value="Unassembled WGS sequence"/>
</dbReference>
<keyword evidence="5 11" id="KW-0028">Amino-acid biosynthesis</keyword>
<comment type="function">
    <text evidence="8">IGPS catalyzes the conversion of PRFAR and glutamine to IGP, AICAR and glutamate. The HisF subunit catalyzes the cyclization activity that produces IGP and AICAR from PRFAR using the ammonia provided by the HisH subunit.</text>
</comment>
<dbReference type="PANTHER" id="PTHR21235">
    <property type="entry name" value="IMIDAZOLE GLYCEROL PHOSPHATE SYNTHASE SUBUNIT HISF/H IGP SYNTHASE SUBUNIT HISF/H"/>
    <property type="match status" value="1"/>
</dbReference>
<keyword evidence="7" id="KW-0456">Lyase</keyword>
<proteinExistence type="inferred from homology"/>
<dbReference type="EMBL" id="PFAR01000027">
    <property type="protein sequence ID" value="PIR93153.1"/>
    <property type="molecule type" value="Genomic_DNA"/>
</dbReference>
<dbReference type="Gene3D" id="3.20.20.70">
    <property type="entry name" value="Aldolase class I"/>
    <property type="match status" value="1"/>
</dbReference>
<accession>A0A2H0V236</accession>
<gene>
    <name evidence="12" type="ORF">COT99_02330</name>
</gene>
<dbReference type="EC" id="4.3.2.10" evidence="4"/>
<evidence type="ECO:0000256" key="10">
    <source>
        <dbReference type="ARBA" id="ARBA00047838"/>
    </source>
</evidence>
<comment type="catalytic activity">
    <reaction evidence="10">
        <text>5-[(5-phospho-1-deoxy-D-ribulos-1-ylimino)methylamino]-1-(5-phospho-beta-D-ribosyl)imidazole-4-carboxamide + L-glutamine = D-erythro-1-(imidazol-4-yl)glycerol 3-phosphate + 5-amino-1-(5-phospho-beta-D-ribosyl)imidazole-4-carboxamide + L-glutamate + H(+)</text>
        <dbReference type="Rhea" id="RHEA:24793"/>
        <dbReference type="ChEBI" id="CHEBI:15378"/>
        <dbReference type="ChEBI" id="CHEBI:29985"/>
        <dbReference type="ChEBI" id="CHEBI:58278"/>
        <dbReference type="ChEBI" id="CHEBI:58359"/>
        <dbReference type="ChEBI" id="CHEBI:58475"/>
        <dbReference type="ChEBI" id="CHEBI:58525"/>
        <dbReference type="EC" id="4.3.2.10"/>
    </reaction>
</comment>
<protein>
    <recommendedName>
        <fullName evidence="4">imidazole glycerol-phosphate synthase</fullName>
        <ecNumber evidence="4">4.3.2.10</ecNumber>
    </recommendedName>
    <alternativeName>
        <fullName evidence="9">IGP synthase cyclase subunit</fullName>
    </alternativeName>
</protein>